<dbReference type="PANTHER" id="PTHR43884">
    <property type="entry name" value="ACYL-COA DEHYDROGENASE"/>
    <property type="match status" value="1"/>
</dbReference>
<evidence type="ECO:0000256" key="3">
    <source>
        <dbReference type="ARBA" id="ARBA00022630"/>
    </source>
</evidence>
<dbReference type="PANTHER" id="PTHR43884:SF25">
    <property type="entry name" value="ACYL-COA DEHYDROGENASE YDBM-RELATED"/>
    <property type="match status" value="1"/>
</dbReference>
<name>A0ABW2J0A3_9GAMM</name>
<evidence type="ECO:0000259" key="7">
    <source>
        <dbReference type="Pfam" id="PF00441"/>
    </source>
</evidence>
<dbReference type="EC" id="1.-.-.-" evidence="10"/>
<dbReference type="Gene3D" id="1.20.140.10">
    <property type="entry name" value="Butyryl-CoA Dehydrogenase, subunit A, domain 3"/>
    <property type="match status" value="1"/>
</dbReference>
<dbReference type="InterPro" id="IPR013786">
    <property type="entry name" value="AcylCoA_DH/ox_N"/>
</dbReference>
<evidence type="ECO:0000259" key="9">
    <source>
        <dbReference type="Pfam" id="PF02771"/>
    </source>
</evidence>
<dbReference type="InterPro" id="IPR037069">
    <property type="entry name" value="AcylCoA_DH/ox_N_sf"/>
</dbReference>
<keyword evidence="4 6" id="KW-0274">FAD</keyword>
<evidence type="ECO:0000313" key="11">
    <source>
        <dbReference type="Proteomes" id="UP001596506"/>
    </source>
</evidence>
<keyword evidence="5 6" id="KW-0560">Oxidoreductase</keyword>
<comment type="caution">
    <text evidence="10">The sequence shown here is derived from an EMBL/GenBank/DDBJ whole genome shotgun (WGS) entry which is preliminary data.</text>
</comment>
<gene>
    <name evidence="10" type="ORF">ACFQQA_17885</name>
</gene>
<evidence type="ECO:0000313" key="10">
    <source>
        <dbReference type="EMBL" id="MFC7296593.1"/>
    </source>
</evidence>
<dbReference type="InterPro" id="IPR036250">
    <property type="entry name" value="AcylCo_DH-like_C"/>
</dbReference>
<dbReference type="CDD" id="cd00567">
    <property type="entry name" value="ACAD"/>
    <property type="match status" value="1"/>
</dbReference>
<dbReference type="SUPFAM" id="SSF47203">
    <property type="entry name" value="Acyl-CoA dehydrogenase C-terminal domain-like"/>
    <property type="match status" value="1"/>
</dbReference>
<dbReference type="Pfam" id="PF00441">
    <property type="entry name" value="Acyl-CoA_dh_1"/>
    <property type="match status" value="1"/>
</dbReference>
<keyword evidence="3 6" id="KW-0285">Flavoprotein</keyword>
<reference evidence="11" key="1">
    <citation type="journal article" date="2019" name="Int. J. Syst. Evol. Microbiol.">
        <title>The Global Catalogue of Microorganisms (GCM) 10K type strain sequencing project: providing services to taxonomists for standard genome sequencing and annotation.</title>
        <authorList>
            <consortium name="The Broad Institute Genomics Platform"/>
            <consortium name="The Broad Institute Genome Sequencing Center for Infectious Disease"/>
            <person name="Wu L."/>
            <person name="Ma J."/>
        </authorList>
    </citation>
    <scope>NUCLEOTIDE SEQUENCE [LARGE SCALE GENOMIC DNA]</scope>
    <source>
        <strain evidence="11">CCUG 60559</strain>
    </source>
</reference>
<proteinExistence type="inferred from homology"/>
<evidence type="ECO:0000259" key="8">
    <source>
        <dbReference type="Pfam" id="PF02770"/>
    </source>
</evidence>
<accession>A0ABW2J0A3</accession>
<evidence type="ECO:0000256" key="4">
    <source>
        <dbReference type="ARBA" id="ARBA00022827"/>
    </source>
</evidence>
<comment type="similarity">
    <text evidence="2 6">Belongs to the acyl-CoA dehydrogenase family.</text>
</comment>
<dbReference type="GO" id="GO:0016491">
    <property type="term" value="F:oxidoreductase activity"/>
    <property type="evidence" value="ECO:0007669"/>
    <property type="project" value="UniProtKB-KW"/>
</dbReference>
<dbReference type="InterPro" id="IPR009100">
    <property type="entry name" value="AcylCoA_DH/oxidase_NM_dom_sf"/>
</dbReference>
<comment type="cofactor">
    <cofactor evidence="1 6">
        <name>FAD</name>
        <dbReference type="ChEBI" id="CHEBI:57692"/>
    </cofactor>
</comment>
<protein>
    <submittedName>
        <fullName evidence="10">Acyl-CoA dehydrogenase family protein</fullName>
        <ecNumber evidence="10">1.-.-.-</ecNumber>
    </submittedName>
</protein>
<dbReference type="Pfam" id="PF02770">
    <property type="entry name" value="Acyl-CoA_dh_M"/>
    <property type="match status" value="1"/>
</dbReference>
<dbReference type="RefSeq" id="WP_062362658.1">
    <property type="nucleotide sequence ID" value="NZ_JBHTBD010000014.1"/>
</dbReference>
<evidence type="ECO:0000256" key="1">
    <source>
        <dbReference type="ARBA" id="ARBA00001974"/>
    </source>
</evidence>
<evidence type="ECO:0000256" key="2">
    <source>
        <dbReference type="ARBA" id="ARBA00009347"/>
    </source>
</evidence>
<feature type="domain" description="Acyl-CoA dehydrogenase/oxidase C-terminal" evidence="7">
    <location>
        <begin position="403"/>
        <end position="551"/>
    </location>
</feature>
<feature type="domain" description="Acyl-CoA oxidase/dehydrogenase middle" evidence="8">
    <location>
        <begin position="279"/>
        <end position="387"/>
    </location>
</feature>
<dbReference type="InterPro" id="IPR009075">
    <property type="entry name" value="AcylCo_DH/oxidase_C"/>
</dbReference>
<dbReference type="InterPro" id="IPR006091">
    <property type="entry name" value="Acyl-CoA_Oxase/DH_mid-dom"/>
</dbReference>
<dbReference type="Pfam" id="PF02771">
    <property type="entry name" value="Acyl-CoA_dh_N"/>
    <property type="match status" value="1"/>
</dbReference>
<dbReference type="Gene3D" id="1.10.540.10">
    <property type="entry name" value="Acyl-CoA dehydrogenase/oxidase, N-terminal domain"/>
    <property type="match status" value="1"/>
</dbReference>
<feature type="domain" description="Acyl-CoA dehydrogenase/oxidase N-terminal" evidence="9">
    <location>
        <begin position="158"/>
        <end position="275"/>
    </location>
</feature>
<keyword evidence="11" id="KW-1185">Reference proteome</keyword>
<dbReference type="EMBL" id="JBHTBD010000014">
    <property type="protein sequence ID" value="MFC7296593.1"/>
    <property type="molecule type" value="Genomic_DNA"/>
</dbReference>
<organism evidence="10 11">
    <name type="scientific">Marinobacter aromaticivorans</name>
    <dbReference type="NCBI Taxonomy" id="1494078"/>
    <lineage>
        <taxon>Bacteria</taxon>
        <taxon>Pseudomonadati</taxon>
        <taxon>Pseudomonadota</taxon>
        <taxon>Gammaproteobacteria</taxon>
        <taxon>Pseudomonadales</taxon>
        <taxon>Marinobacteraceae</taxon>
        <taxon>Marinobacter</taxon>
    </lineage>
</organism>
<dbReference type="Proteomes" id="UP001596506">
    <property type="component" value="Unassembled WGS sequence"/>
</dbReference>
<dbReference type="SUPFAM" id="SSF56645">
    <property type="entry name" value="Acyl-CoA dehydrogenase NM domain-like"/>
    <property type="match status" value="1"/>
</dbReference>
<sequence length="555" mass="59431">MSVGERAVALGLADSSINTVDQFVRRGLKNLKTFSIVDGKLDGDLLDKHQLSCYELAFCTAELAAAREVCVYARKVGDDDSLATDAALGFSSEAVTSALQRLLARATDLGLDVVELSALFDDSAISVLRAQYGSAEFLAGIGSAVADRGSSRLPTLLSDDKEMVRDMFARFGADVVDPLAEKIHRHDLDIPDEILKQAAELGCFGISIPERFGGLQPDDRDDSLGMIVVTEELSKASLGAAGSLITRPEIAAKALLQGGTVAQQETWLPQIASGEKLCAIAITEPNFGSDVASLGLKATPVEGGWVLNGSKTWCTFAGKASLLLAMARTEKDPALGHKGLSLFLVEKPAATGHEFRHQQPEGGVIQGKAIATLGYRGMHSYDVFFEDYFVPADCLIGEENGRGKGFYFTMAGFAGGRIQTAARATGVMQAAFEKALSYSRERKVFGNPVGDYQLTQVKLGRIMATLTASRQFSYAVARMMDEGAGQMEASLVKLFSCRAAEWVTREAMQIHGGMGYAEETAVSRYFVDARVLSIFEGAEETLALKVIARNLVANA</sequence>
<evidence type="ECO:0000256" key="6">
    <source>
        <dbReference type="RuleBase" id="RU362125"/>
    </source>
</evidence>
<evidence type="ECO:0000256" key="5">
    <source>
        <dbReference type="ARBA" id="ARBA00023002"/>
    </source>
</evidence>
<dbReference type="InterPro" id="IPR046373">
    <property type="entry name" value="Acyl-CoA_Oxase/DH_mid-dom_sf"/>
</dbReference>
<dbReference type="InterPro" id="IPR006089">
    <property type="entry name" value="Acyl-CoA_DH_CS"/>
</dbReference>
<dbReference type="PROSITE" id="PS00073">
    <property type="entry name" value="ACYL_COA_DH_2"/>
    <property type="match status" value="1"/>
</dbReference>
<dbReference type="Gene3D" id="2.40.110.10">
    <property type="entry name" value="Butyryl-CoA Dehydrogenase, subunit A, domain 2"/>
    <property type="match status" value="1"/>
</dbReference>